<keyword evidence="2" id="KW-1185">Reference proteome</keyword>
<protein>
    <submittedName>
        <fullName evidence="1">Uncharacterized protein</fullName>
    </submittedName>
</protein>
<evidence type="ECO:0000313" key="1">
    <source>
        <dbReference type="EMBL" id="MBB5495687.1"/>
    </source>
</evidence>
<reference evidence="1 2" key="1">
    <citation type="submission" date="2020-08" db="EMBL/GenBank/DDBJ databases">
        <title>Sequencing the genomes of 1000 actinobacteria strains.</title>
        <authorList>
            <person name="Klenk H.-P."/>
        </authorList>
    </citation>
    <scope>NUCLEOTIDE SEQUENCE [LARGE SCALE GENOMIC DNA]</scope>
    <source>
        <strain evidence="1 2">DSM 44598</strain>
    </source>
</reference>
<proteinExistence type="predicted"/>
<dbReference type="AlphaFoldDB" id="A0A840WVY8"/>
<dbReference type="EMBL" id="JACHDO010000001">
    <property type="protein sequence ID" value="MBB5495687.1"/>
    <property type="molecule type" value="Genomic_DNA"/>
</dbReference>
<organism evidence="1 2">
    <name type="scientific">Nocardiopsis metallicus</name>
    <dbReference type="NCBI Taxonomy" id="179819"/>
    <lineage>
        <taxon>Bacteria</taxon>
        <taxon>Bacillati</taxon>
        <taxon>Actinomycetota</taxon>
        <taxon>Actinomycetes</taxon>
        <taxon>Streptosporangiales</taxon>
        <taxon>Nocardiopsidaceae</taxon>
        <taxon>Nocardiopsis</taxon>
    </lineage>
</organism>
<gene>
    <name evidence="1" type="ORF">HNR07_006824</name>
</gene>
<name>A0A840WVY8_9ACTN</name>
<evidence type="ECO:0000313" key="2">
    <source>
        <dbReference type="Proteomes" id="UP000579647"/>
    </source>
</evidence>
<sequence>MDRRNFLTHAAGTAIAPVVASDLLSSGFDAALRSAAPSAEEWEAKVVEYGKAYMVEGAAEIQKRLAADLLVLQQQVEDPHSWSVAARLATLYAKTFPGSDGVKAVTWYRYAARFADRSEEDQVRVWVRGRAAIALGYEGAALGVADLLSQQALAVDERPSLGVVNAVMGQAHVAALRGDHDRALELVEDGRRAFDSAGSDDAPSDYAVPWWRFNVFISLLAARLGDERLADEAQAEAARHLPDSLPRFKTHLEMHRGLMLARQGDPSGSDLAQSALDQLPPEKHSLTLRLLMEEIQAAAA</sequence>
<comment type="caution">
    <text evidence="1">The sequence shown here is derived from an EMBL/GenBank/DDBJ whole genome shotgun (WGS) entry which is preliminary data.</text>
</comment>
<dbReference type="Proteomes" id="UP000579647">
    <property type="component" value="Unassembled WGS sequence"/>
</dbReference>
<accession>A0A840WVY8</accession>